<comment type="similarity">
    <text evidence="1 5">Belongs to the universal ribosomal protein uL29 family.</text>
</comment>
<dbReference type="GO" id="GO:0022625">
    <property type="term" value="C:cytosolic large ribosomal subunit"/>
    <property type="evidence" value="ECO:0007669"/>
    <property type="project" value="TreeGrafter"/>
</dbReference>
<dbReference type="GO" id="GO:0006412">
    <property type="term" value="P:translation"/>
    <property type="evidence" value="ECO:0007669"/>
    <property type="project" value="UniProtKB-UniRule"/>
</dbReference>
<dbReference type="SUPFAM" id="SSF46561">
    <property type="entry name" value="Ribosomal protein L29 (L29p)"/>
    <property type="match status" value="1"/>
</dbReference>
<dbReference type="InterPro" id="IPR018254">
    <property type="entry name" value="Ribosomal_uL29_CS"/>
</dbReference>
<dbReference type="FunFam" id="1.10.287.310:FF:000001">
    <property type="entry name" value="50S ribosomal protein L29"/>
    <property type="match status" value="1"/>
</dbReference>
<dbReference type="PROSITE" id="PS00579">
    <property type="entry name" value="RIBOSOMAL_L29"/>
    <property type="match status" value="1"/>
</dbReference>
<evidence type="ECO:0000313" key="7">
    <source>
        <dbReference type="Proteomes" id="UP000200980"/>
    </source>
</evidence>
<evidence type="ECO:0000256" key="5">
    <source>
        <dbReference type="HAMAP-Rule" id="MF_00374"/>
    </source>
</evidence>
<dbReference type="Gene3D" id="1.10.287.310">
    <property type="match status" value="1"/>
</dbReference>
<reference evidence="6 7" key="1">
    <citation type="journal article" date="2016" name="PLoS ONE">
        <title>Whole-Genome Sequence Analysis of Bombella intestini LMG 28161T, a Novel Acetic Acid Bacterium Isolated from the Crop of a Red-Tailed Bumble Bee, Bombus lapidarius.</title>
        <authorList>
            <person name="Li L."/>
            <person name="Illeghems K."/>
            <person name="Van Kerrebroeck S."/>
            <person name="Borremans W."/>
            <person name="Cleenwerck I."/>
            <person name="Smagghe G."/>
            <person name="De Vuyst L."/>
            <person name="Vandamme P."/>
        </authorList>
    </citation>
    <scope>NUCLEOTIDE SEQUENCE [LARGE SCALE GENOMIC DNA]</scope>
    <source>
        <strain evidence="6 7">R-52487</strain>
    </source>
</reference>
<accession>A0A1S8GQM0</accession>
<evidence type="ECO:0000256" key="4">
    <source>
        <dbReference type="ARBA" id="ARBA00035204"/>
    </source>
</evidence>
<evidence type="ECO:0000256" key="3">
    <source>
        <dbReference type="ARBA" id="ARBA00023274"/>
    </source>
</evidence>
<dbReference type="PANTHER" id="PTHR10916:SF0">
    <property type="entry name" value="LARGE RIBOSOMAL SUBUNIT PROTEIN UL29C"/>
    <property type="match status" value="1"/>
</dbReference>
<dbReference type="NCBIfam" id="TIGR00012">
    <property type="entry name" value="L29"/>
    <property type="match status" value="1"/>
</dbReference>
<proteinExistence type="inferred from homology"/>
<comment type="caution">
    <text evidence="6">The sequence shown here is derived from an EMBL/GenBank/DDBJ whole genome shotgun (WGS) entry which is preliminary data.</text>
</comment>
<keyword evidence="2 5" id="KW-0689">Ribosomal protein</keyword>
<evidence type="ECO:0000256" key="1">
    <source>
        <dbReference type="ARBA" id="ARBA00009254"/>
    </source>
</evidence>
<dbReference type="CDD" id="cd00427">
    <property type="entry name" value="Ribosomal_L29_HIP"/>
    <property type="match status" value="1"/>
</dbReference>
<dbReference type="OrthoDB" id="9815192at2"/>
<dbReference type="EMBL" id="JATM01000002">
    <property type="protein sequence ID" value="OOL19007.1"/>
    <property type="molecule type" value="Genomic_DNA"/>
</dbReference>
<keyword evidence="3 5" id="KW-0687">Ribonucleoprotein</keyword>
<protein>
    <recommendedName>
        <fullName evidence="4 5">Large ribosomal subunit protein uL29</fullName>
    </recommendedName>
</protein>
<keyword evidence="7" id="KW-1185">Reference proteome</keyword>
<dbReference type="AlphaFoldDB" id="A0A1S8GQM0"/>
<dbReference type="STRING" id="1539051.AL01_04585"/>
<dbReference type="Proteomes" id="UP000200980">
    <property type="component" value="Unassembled WGS sequence"/>
</dbReference>
<dbReference type="RefSeq" id="WP_077396235.1">
    <property type="nucleotide sequence ID" value="NZ_JATM01000002.1"/>
</dbReference>
<dbReference type="Pfam" id="PF00831">
    <property type="entry name" value="Ribosomal_L29"/>
    <property type="match status" value="1"/>
</dbReference>
<dbReference type="InterPro" id="IPR001854">
    <property type="entry name" value="Ribosomal_uL29"/>
</dbReference>
<organism evidence="6 7">
    <name type="scientific">Bombella intestini</name>
    <dbReference type="NCBI Taxonomy" id="1539051"/>
    <lineage>
        <taxon>Bacteria</taxon>
        <taxon>Pseudomonadati</taxon>
        <taxon>Pseudomonadota</taxon>
        <taxon>Alphaproteobacteria</taxon>
        <taxon>Acetobacterales</taxon>
        <taxon>Acetobacteraceae</taxon>
        <taxon>Bombella</taxon>
    </lineage>
</organism>
<dbReference type="InterPro" id="IPR036049">
    <property type="entry name" value="Ribosomal_uL29_sf"/>
</dbReference>
<dbReference type="GO" id="GO:0003735">
    <property type="term" value="F:structural constituent of ribosome"/>
    <property type="evidence" value="ECO:0007669"/>
    <property type="project" value="InterPro"/>
</dbReference>
<dbReference type="InterPro" id="IPR050063">
    <property type="entry name" value="Ribosomal_protein_uL29"/>
</dbReference>
<evidence type="ECO:0000313" key="6">
    <source>
        <dbReference type="EMBL" id="OOL19007.1"/>
    </source>
</evidence>
<dbReference type="PANTHER" id="PTHR10916">
    <property type="entry name" value="60S RIBOSOMAL PROTEIN L35/50S RIBOSOMAL PROTEIN L29"/>
    <property type="match status" value="1"/>
</dbReference>
<dbReference type="HAMAP" id="MF_00374">
    <property type="entry name" value="Ribosomal_uL29"/>
    <property type="match status" value="1"/>
</dbReference>
<gene>
    <name evidence="5" type="primary">rpmC</name>
    <name evidence="6" type="ORF">AL01_04585</name>
</gene>
<evidence type="ECO:0000256" key="2">
    <source>
        <dbReference type="ARBA" id="ARBA00022980"/>
    </source>
</evidence>
<sequence>MAETTYKVAELRAKSEDELKALLIDLKREQINQRFSAATGQSENTSRVKIVRRAVARIKTLLTQSKNRAGAKTSAAKS</sequence>
<name>A0A1S8GQM0_9PROT</name>